<dbReference type="AlphaFoldDB" id="A0A2J6SQD6"/>
<accession>A0A2J6SQD6</accession>
<dbReference type="GeneID" id="36579051"/>
<dbReference type="InParanoid" id="A0A2J6SQD6"/>
<name>A0A2J6SQD6_9HELO</name>
<sequence>MLGSTGLSTGNHSSAACAPSCIDSFNNHCVSFASHNTDAGIICRFFDVGFGAVLFVMTDDEPPYPLDPWTTGRFTKAGIFRVTLRQKILTSGTPVVTMWAGNDLAGGNGTATQRTTSCATQFVGASNQGDVRLMGLGGFVVLLALVLGLL</sequence>
<evidence type="ECO:0000313" key="2">
    <source>
        <dbReference type="Proteomes" id="UP000235371"/>
    </source>
</evidence>
<gene>
    <name evidence="1" type="ORF">K444DRAFT_195326</name>
</gene>
<proteinExistence type="predicted"/>
<dbReference type="RefSeq" id="XP_024729879.1">
    <property type="nucleotide sequence ID" value="XM_024870969.1"/>
</dbReference>
<protein>
    <submittedName>
        <fullName evidence="1">Uncharacterized protein</fullName>
    </submittedName>
</protein>
<dbReference type="Proteomes" id="UP000235371">
    <property type="component" value="Unassembled WGS sequence"/>
</dbReference>
<reference evidence="1 2" key="1">
    <citation type="submission" date="2016-04" db="EMBL/GenBank/DDBJ databases">
        <title>A degradative enzymes factory behind the ericoid mycorrhizal symbiosis.</title>
        <authorList>
            <consortium name="DOE Joint Genome Institute"/>
            <person name="Martino E."/>
            <person name="Morin E."/>
            <person name="Grelet G."/>
            <person name="Kuo A."/>
            <person name="Kohler A."/>
            <person name="Daghino S."/>
            <person name="Barry K."/>
            <person name="Choi C."/>
            <person name="Cichocki N."/>
            <person name="Clum A."/>
            <person name="Copeland A."/>
            <person name="Hainaut M."/>
            <person name="Haridas S."/>
            <person name="Labutti K."/>
            <person name="Lindquist E."/>
            <person name="Lipzen A."/>
            <person name="Khouja H.-R."/>
            <person name="Murat C."/>
            <person name="Ohm R."/>
            <person name="Olson A."/>
            <person name="Spatafora J."/>
            <person name="Veneault-Fourrey C."/>
            <person name="Henrissat B."/>
            <person name="Grigoriev I."/>
            <person name="Martin F."/>
            <person name="Perotto S."/>
        </authorList>
    </citation>
    <scope>NUCLEOTIDE SEQUENCE [LARGE SCALE GENOMIC DNA]</scope>
    <source>
        <strain evidence="1 2">E</strain>
    </source>
</reference>
<organism evidence="1 2">
    <name type="scientific">Hyaloscypha bicolor E</name>
    <dbReference type="NCBI Taxonomy" id="1095630"/>
    <lineage>
        <taxon>Eukaryota</taxon>
        <taxon>Fungi</taxon>
        <taxon>Dikarya</taxon>
        <taxon>Ascomycota</taxon>
        <taxon>Pezizomycotina</taxon>
        <taxon>Leotiomycetes</taxon>
        <taxon>Helotiales</taxon>
        <taxon>Hyaloscyphaceae</taxon>
        <taxon>Hyaloscypha</taxon>
        <taxon>Hyaloscypha bicolor</taxon>
    </lineage>
</organism>
<evidence type="ECO:0000313" key="1">
    <source>
        <dbReference type="EMBL" id="PMD52975.1"/>
    </source>
</evidence>
<keyword evidence="2" id="KW-1185">Reference proteome</keyword>
<dbReference type="EMBL" id="KZ613895">
    <property type="protein sequence ID" value="PMD52975.1"/>
    <property type="molecule type" value="Genomic_DNA"/>
</dbReference>